<name>A0A7E4UMV5_PANRE</name>
<evidence type="ECO:0000313" key="3">
    <source>
        <dbReference type="WBParaSite" id="Pan_g10631.t1"/>
    </source>
</evidence>
<evidence type="ECO:0000313" key="2">
    <source>
        <dbReference type="Proteomes" id="UP000492821"/>
    </source>
</evidence>
<dbReference type="WBParaSite" id="Pan_g10631.t1">
    <property type="protein sequence ID" value="Pan_g10631.t1"/>
    <property type="gene ID" value="Pan_g10631"/>
</dbReference>
<feature type="region of interest" description="Disordered" evidence="1">
    <location>
        <begin position="498"/>
        <end position="552"/>
    </location>
</feature>
<protein>
    <submittedName>
        <fullName evidence="3">Protein kinase domain-containing protein</fullName>
    </submittedName>
</protein>
<reference evidence="2" key="1">
    <citation type="journal article" date="2013" name="Genetics">
        <title>The draft genome and transcriptome of Panagrellus redivivus are shaped by the harsh demands of a free-living lifestyle.</title>
        <authorList>
            <person name="Srinivasan J."/>
            <person name="Dillman A.R."/>
            <person name="Macchietto M.G."/>
            <person name="Heikkinen L."/>
            <person name="Lakso M."/>
            <person name="Fracchia K.M."/>
            <person name="Antoshechkin I."/>
            <person name="Mortazavi A."/>
            <person name="Wong G."/>
            <person name="Sternberg P.W."/>
        </authorList>
    </citation>
    <scope>NUCLEOTIDE SEQUENCE [LARGE SCALE GENOMIC DNA]</scope>
    <source>
        <strain evidence="2">MT8872</strain>
    </source>
</reference>
<feature type="region of interest" description="Disordered" evidence="1">
    <location>
        <begin position="402"/>
        <end position="421"/>
    </location>
</feature>
<reference evidence="3" key="2">
    <citation type="submission" date="2020-10" db="UniProtKB">
        <authorList>
            <consortium name="WormBaseParasite"/>
        </authorList>
    </citation>
    <scope>IDENTIFICATION</scope>
</reference>
<dbReference type="Proteomes" id="UP000492821">
    <property type="component" value="Unassembled WGS sequence"/>
</dbReference>
<evidence type="ECO:0000256" key="1">
    <source>
        <dbReference type="SAM" id="MobiDB-lite"/>
    </source>
</evidence>
<feature type="region of interest" description="Disordered" evidence="1">
    <location>
        <begin position="223"/>
        <end position="249"/>
    </location>
</feature>
<proteinExistence type="predicted"/>
<keyword evidence="2" id="KW-1185">Reference proteome</keyword>
<feature type="region of interest" description="Disordered" evidence="1">
    <location>
        <begin position="343"/>
        <end position="375"/>
    </location>
</feature>
<sequence length="714" mass="76971">MSCGVYLALSFKNKTLGASFYDEAQAYVYYMPDVFEDEAYSPLRMLIDDVRPNNVIASCAQNAGFLKALRLICNFNAPNATKYDESVDDAGGDDEPEAAHFDVATGYELSQQNGRNLGGAEAGSNVPVYDGAAVAAKFNAGQEASGGMIVSTTAQQPEEAEQPEEELFAVLHLMPSVAFSVSVVRQQTDPFSSIDTVPSATFIKIATWNSRRPFGPFTIHGNNHPGVPPAAAGNAPSGSASLGAAASTSNAGSGSGADLSAFVGSFGAVTGANASPMFGSGPSGSGFGGFPAIPSTSTAPSGLMLPSLANTSAQAPEATSRILNDAYVTCLLYTMLLNQRGAGNGTPTGSGNQPGSSLMMLNQGPPPSQMLPPQPSLLGLFQAQQQRRQPLDYAALASVQQRRQSTSFSSPAIHQAPPQPPNQQLTLSALQALQQAPNAAFLQALMPPPPQSQLQPPPPQHVFTDELQQAERLEDLQQHGIASGSASHRLFARLQQQHWPDTTHPSSTNRVVPSSMKRPSHDEMTNSTTTDGGSPCKNKRRTSSDPSLRSPFSSLSNLAVSQCSSLKAALQACRLPSKTYPMTPMMPPSQSVDIPVTTPPPVELEVLDPVFPRTRLVEIPVNYQHAMFEHWLRNKSMTEDEKAELFKDRWKQPKNHVSHFFNICLKNSETRKQRRPTNYCPYCCVRTDNMPLHVKKISHLLNFEKYYHIRPKSM</sequence>
<feature type="compositionally biased region" description="Polar residues" evidence="1">
    <location>
        <begin position="498"/>
        <end position="512"/>
    </location>
</feature>
<feature type="compositionally biased region" description="Polar residues" evidence="1">
    <location>
        <begin position="402"/>
        <end position="412"/>
    </location>
</feature>
<dbReference type="AlphaFoldDB" id="A0A7E4UMV5"/>
<accession>A0A7E4UMV5</accession>
<organism evidence="2 3">
    <name type="scientific">Panagrellus redivivus</name>
    <name type="common">Microworm</name>
    <dbReference type="NCBI Taxonomy" id="6233"/>
    <lineage>
        <taxon>Eukaryota</taxon>
        <taxon>Metazoa</taxon>
        <taxon>Ecdysozoa</taxon>
        <taxon>Nematoda</taxon>
        <taxon>Chromadorea</taxon>
        <taxon>Rhabditida</taxon>
        <taxon>Tylenchina</taxon>
        <taxon>Panagrolaimomorpha</taxon>
        <taxon>Panagrolaimoidea</taxon>
        <taxon>Panagrolaimidae</taxon>
        <taxon>Panagrellus</taxon>
    </lineage>
</organism>
<feature type="compositionally biased region" description="Pro residues" evidence="1">
    <location>
        <begin position="364"/>
        <end position="375"/>
    </location>
</feature>
<feature type="compositionally biased region" description="Polar residues" evidence="1">
    <location>
        <begin position="349"/>
        <end position="360"/>
    </location>
</feature>